<evidence type="ECO:0000313" key="4">
    <source>
        <dbReference type="Proteomes" id="UP000198666"/>
    </source>
</evidence>
<evidence type="ECO:0000256" key="1">
    <source>
        <dbReference type="SAM" id="MobiDB-lite"/>
    </source>
</evidence>
<dbReference type="Pfam" id="PF12006">
    <property type="entry name" value="DUF3500"/>
    <property type="match status" value="1"/>
</dbReference>
<keyword evidence="4" id="KW-1185">Reference proteome</keyword>
<feature type="chain" id="PRO_5038925038" description="DUF3500 domain-containing protein" evidence="2">
    <location>
        <begin position="24"/>
        <end position="397"/>
    </location>
</feature>
<dbReference type="EMBL" id="FMZB01000005">
    <property type="protein sequence ID" value="SDC98131.1"/>
    <property type="molecule type" value="Genomic_DNA"/>
</dbReference>
<protein>
    <recommendedName>
        <fullName evidence="5">DUF3500 domain-containing protein</fullName>
    </recommendedName>
</protein>
<reference evidence="4" key="1">
    <citation type="submission" date="2016-10" db="EMBL/GenBank/DDBJ databases">
        <authorList>
            <person name="Varghese N."/>
            <person name="Submissions S."/>
        </authorList>
    </citation>
    <scope>NUCLEOTIDE SEQUENCE [LARGE SCALE GENOMIC DNA]</scope>
    <source>
        <strain evidence="4">DSM 21620</strain>
    </source>
</reference>
<feature type="signal peptide" evidence="2">
    <location>
        <begin position="1"/>
        <end position="23"/>
    </location>
</feature>
<evidence type="ECO:0000313" key="3">
    <source>
        <dbReference type="EMBL" id="SDC98131.1"/>
    </source>
</evidence>
<dbReference type="Proteomes" id="UP000198666">
    <property type="component" value="Unassembled WGS sequence"/>
</dbReference>
<evidence type="ECO:0008006" key="5">
    <source>
        <dbReference type="Google" id="ProtNLM"/>
    </source>
</evidence>
<evidence type="ECO:0000256" key="2">
    <source>
        <dbReference type="SAM" id="SignalP"/>
    </source>
</evidence>
<sequence>MDNWMTIRFYVLASSFLFLTGCATDLTTDAEADISNASETAEVSEIGNGQGGPEGEGMQMQSEPKDSIIDIVEESAENNATESKSKAELAAAFLDTLSDDEKEQVSYDFTEENAAHWTNLPANSQNRNGVALGDLSEESVGAALALAKASLSEQGYETMINIIRADEFLTTDTGRTEWGSGLYYIAILGEPSDKDTWMLQISGHHLAENIVFHGEEVSATPQFTGTEPRTFELNGTLYAPIETRRKGMYSIIESLDEEQLAEAEIDQTFSDVVVGADSDGEFPEESEGILYTDLNEEQQELVKTAIKAWVGDADEDTAQELLEVYLSDDALATTYIGWSGSTDYNDIGSYVRIDGPRLWLEIASQQGVGYNSDDNAEAHFHTVWRDKLADYGGAFSE</sequence>
<dbReference type="AlphaFoldDB" id="A0A1G6R0V4"/>
<dbReference type="PANTHER" id="PTHR37489">
    <property type="entry name" value="DUF3500 DOMAIN-CONTAINING PROTEIN"/>
    <property type="match status" value="1"/>
</dbReference>
<dbReference type="PANTHER" id="PTHR37489:SF1">
    <property type="entry name" value="DUF3500 DOMAIN-CONTAINING PROTEIN"/>
    <property type="match status" value="1"/>
</dbReference>
<proteinExistence type="predicted"/>
<dbReference type="STRING" id="361279.SAMN05421663_105301"/>
<dbReference type="RefSeq" id="WP_093727373.1">
    <property type="nucleotide sequence ID" value="NZ_FMZB01000005.1"/>
</dbReference>
<dbReference type="InterPro" id="IPR021889">
    <property type="entry name" value="DUF3500"/>
</dbReference>
<gene>
    <name evidence="3" type="ORF">SAMN05421663_105301</name>
</gene>
<organism evidence="3 4">
    <name type="scientific">Terribacillus halophilus</name>
    <dbReference type="NCBI Taxonomy" id="361279"/>
    <lineage>
        <taxon>Bacteria</taxon>
        <taxon>Bacillati</taxon>
        <taxon>Bacillota</taxon>
        <taxon>Bacilli</taxon>
        <taxon>Bacillales</taxon>
        <taxon>Bacillaceae</taxon>
        <taxon>Terribacillus</taxon>
    </lineage>
</organism>
<dbReference type="OrthoDB" id="581140at2"/>
<keyword evidence="2" id="KW-0732">Signal</keyword>
<feature type="region of interest" description="Disordered" evidence="1">
    <location>
        <begin position="35"/>
        <end position="62"/>
    </location>
</feature>
<accession>A0A1G6R0V4</accession>
<name>A0A1G6R0V4_9BACI</name>